<organism evidence="3 4">
    <name type="scientific">Victivallis lenta</name>
    <dbReference type="NCBI Taxonomy" id="2606640"/>
    <lineage>
        <taxon>Bacteria</taxon>
        <taxon>Pseudomonadati</taxon>
        <taxon>Lentisphaerota</taxon>
        <taxon>Lentisphaeria</taxon>
        <taxon>Victivallales</taxon>
        <taxon>Victivallaceae</taxon>
        <taxon>Victivallis</taxon>
    </lineage>
</organism>
<dbReference type="InterPro" id="IPR004408">
    <property type="entry name" value="Biotin_CoA_COase_ligase"/>
</dbReference>
<dbReference type="InterPro" id="IPR045864">
    <property type="entry name" value="aa-tRNA-synth_II/BPL/LPL"/>
</dbReference>
<dbReference type="CDD" id="cd16442">
    <property type="entry name" value="BPL"/>
    <property type="match status" value="1"/>
</dbReference>
<dbReference type="AlphaFoldDB" id="A0A844FWF5"/>
<evidence type="ECO:0000256" key="1">
    <source>
        <dbReference type="ARBA" id="ARBA00022598"/>
    </source>
</evidence>
<dbReference type="Pfam" id="PF03099">
    <property type="entry name" value="BPL_LplA_LipB"/>
    <property type="match status" value="1"/>
</dbReference>
<evidence type="ECO:0000313" key="3">
    <source>
        <dbReference type="EMBL" id="MST95580.1"/>
    </source>
</evidence>
<dbReference type="Proteomes" id="UP000435649">
    <property type="component" value="Unassembled WGS sequence"/>
</dbReference>
<dbReference type="EC" id="6.3.4.15" evidence="3"/>
<proteinExistence type="predicted"/>
<keyword evidence="4" id="KW-1185">Reference proteome</keyword>
<evidence type="ECO:0000259" key="2">
    <source>
        <dbReference type="PROSITE" id="PS51733"/>
    </source>
</evidence>
<keyword evidence="1 3" id="KW-0436">Ligase</keyword>
<dbReference type="GO" id="GO:0004077">
    <property type="term" value="F:biotin--[biotin carboxyl-carrier protein] ligase activity"/>
    <property type="evidence" value="ECO:0007669"/>
    <property type="project" value="UniProtKB-EC"/>
</dbReference>
<dbReference type="InterPro" id="IPR004143">
    <property type="entry name" value="BPL_LPL_catalytic"/>
</dbReference>
<accession>A0A844FWF5</accession>
<reference evidence="3 4" key="1">
    <citation type="submission" date="2019-08" db="EMBL/GenBank/DDBJ databases">
        <title>In-depth cultivation of the pig gut microbiome towards novel bacterial diversity and tailored functional studies.</title>
        <authorList>
            <person name="Wylensek D."/>
            <person name="Hitch T.C.A."/>
            <person name="Clavel T."/>
        </authorList>
    </citation>
    <scope>NUCLEOTIDE SEQUENCE [LARGE SCALE GENOMIC DNA]</scope>
    <source>
        <strain evidence="3 4">BBE-744-WT-12</strain>
    </source>
</reference>
<name>A0A844FWF5_9BACT</name>
<dbReference type="PROSITE" id="PS51733">
    <property type="entry name" value="BPL_LPL_CATALYTIC"/>
    <property type="match status" value="1"/>
</dbReference>
<dbReference type="RefSeq" id="WP_106053131.1">
    <property type="nucleotide sequence ID" value="NZ_VUNS01000001.1"/>
</dbReference>
<sequence>MPDSIQPNLLILDEVDSTNTYAREHFDDLPDGTLVVARRQTAGRGRRGRSWLSPPGINFTGSILLKRLEDGFHAGCLLGVAALSLLRELAPELPAYLKWPNDIYVENRKLAGLLSESARIENGRVTAVVSGIGINVNLPSDALKAIDQPATSLLAETNREFNLDFFSKKLAERLIRYYIIYLNSAGFVIREWMEANLLVGETLTLTDPLGKEHTGVFRRILEDGGMLFEENGAEFAFSCGDVKIDRKSVDWDQLKIKALRHSYHYKQPKE</sequence>
<dbReference type="GO" id="GO:0005737">
    <property type="term" value="C:cytoplasm"/>
    <property type="evidence" value="ECO:0007669"/>
    <property type="project" value="TreeGrafter"/>
</dbReference>
<dbReference type="SUPFAM" id="SSF55681">
    <property type="entry name" value="Class II aaRS and biotin synthetases"/>
    <property type="match status" value="1"/>
</dbReference>
<protein>
    <submittedName>
        <fullName evidence="3">Biotin--[acetyl-CoA-carboxylase] ligase</fullName>
        <ecNumber evidence="3">6.3.4.15</ecNumber>
    </submittedName>
</protein>
<dbReference type="PANTHER" id="PTHR12835:SF5">
    <property type="entry name" value="BIOTIN--PROTEIN LIGASE"/>
    <property type="match status" value="1"/>
</dbReference>
<dbReference type="PANTHER" id="PTHR12835">
    <property type="entry name" value="BIOTIN PROTEIN LIGASE"/>
    <property type="match status" value="1"/>
</dbReference>
<dbReference type="NCBIfam" id="TIGR00121">
    <property type="entry name" value="birA_ligase"/>
    <property type="match status" value="1"/>
</dbReference>
<dbReference type="Gene3D" id="3.30.930.10">
    <property type="entry name" value="Bira Bifunctional Protein, Domain 2"/>
    <property type="match status" value="1"/>
</dbReference>
<evidence type="ECO:0000313" key="4">
    <source>
        <dbReference type="Proteomes" id="UP000435649"/>
    </source>
</evidence>
<comment type="caution">
    <text evidence="3">The sequence shown here is derived from an EMBL/GenBank/DDBJ whole genome shotgun (WGS) entry which is preliminary data.</text>
</comment>
<gene>
    <name evidence="3" type="ORF">FYJ85_00765</name>
</gene>
<feature type="domain" description="BPL/LPL catalytic" evidence="2">
    <location>
        <begin position="1"/>
        <end position="182"/>
    </location>
</feature>
<dbReference type="EMBL" id="VUNS01000001">
    <property type="protein sequence ID" value="MST95580.1"/>
    <property type="molecule type" value="Genomic_DNA"/>
</dbReference>